<dbReference type="InterPro" id="IPR001279">
    <property type="entry name" value="Metallo-B-lactamas"/>
</dbReference>
<dbReference type="CDD" id="cd07710">
    <property type="entry name" value="arylsulfatase_Sdsa1-like_MBL-fold"/>
    <property type="match status" value="1"/>
</dbReference>
<dbReference type="GO" id="GO:0046872">
    <property type="term" value="F:metal ion binding"/>
    <property type="evidence" value="ECO:0007669"/>
    <property type="project" value="UniProtKB-KW"/>
</dbReference>
<dbReference type="FunFam" id="3.60.15.30:FF:000001">
    <property type="entry name" value="Alkyl/aryl-sulfatase BDS1"/>
    <property type="match status" value="1"/>
</dbReference>
<dbReference type="Proteomes" id="UP000192775">
    <property type="component" value="Chromosome"/>
</dbReference>
<dbReference type="InterPro" id="IPR052195">
    <property type="entry name" value="Bact_Alkyl/Aryl-Sulfatase"/>
</dbReference>
<evidence type="ECO:0000256" key="2">
    <source>
        <dbReference type="ARBA" id="ARBA00022801"/>
    </source>
</evidence>
<reference evidence="5 6" key="1">
    <citation type="submission" date="2017-04" db="EMBL/GenBank/DDBJ databases">
        <authorList>
            <person name="Afonso C.L."/>
            <person name="Miller P.J."/>
            <person name="Scott M.A."/>
            <person name="Spackman E."/>
            <person name="Goraichik I."/>
            <person name="Dimitrov K.M."/>
            <person name="Suarez D.L."/>
            <person name="Swayne D.E."/>
        </authorList>
    </citation>
    <scope>NUCLEOTIDE SEQUENCE [LARGE SCALE GENOMIC DNA]</scope>
    <source>
        <strain evidence="6">XA(T)</strain>
    </source>
</reference>
<dbReference type="GO" id="GO:0018741">
    <property type="term" value="F:linear primary-alkylsulfatase activity"/>
    <property type="evidence" value="ECO:0007669"/>
    <property type="project" value="InterPro"/>
</dbReference>
<evidence type="ECO:0000256" key="3">
    <source>
        <dbReference type="ARBA" id="ARBA00022833"/>
    </source>
</evidence>
<proteinExistence type="inferred from homology"/>
<keyword evidence="1" id="KW-0479">Metal-binding</keyword>
<dbReference type="PANTHER" id="PTHR43223">
    <property type="entry name" value="ALKYL/ARYL-SULFATASE"/>
    <property type="match status" value="1"/>
</dbReference>
<dbReference type="InterPro" id="IPR036527">
    <property type="entry name" value="SCP2_sterol-bd_dom_sf"/>
</dbReference>
<keyword evidence="3" id="KW-0862">Zinc</keyword>
<dbReference type="SMART" id="SM00849">
    <property type="entry name" value="Lactamase_B"/>
    <property type="match status" value="1"/>
</dbReference>
<dbReference type="Gene3D" id="1.25.40.880">
    <property type="entry name" value="Alkyl sulfatase, dimerisation domain"/>
    <property type="match status" value="1"/>
</dbReference>
<dbReference type="PANTHER" id="PTHR43223:SF1">
    <property type="entry name" value="ALKYL_ARYL-SULFATASE BDS1"/>
    <property type="match status" value="1"/>
</dbReference>
<evidence type="ECO:0000313" key="5">
    <source>
        <dbReference type="EMBL" id="ARJ03879.1"/>
    </source>
</evidence>
<dbReference type="Pfam" id="PF14864">
    <property type="entry name" value="Alkyl_sulf_C"/>
    <property type="match status" value="1"/>
</dbReference>
<dbReference type="InterPro" id="IPR038536">
    <property type="entry name" value="Alkyl/aryl-sulf_dimr_sf"/>
</dbReference>
<dbReference type="SUPFAM" id="SSF56281">
    <property type="entry name" value="Metallo-hydrolase/oxidoreductase"/>
    <property type="match status" value="1"/>
</dbReference>
<dbReference type="InterPro" id="IPR036866">
    <property type="entry name" value="RibonucZ/Hydroxyglut_hydro"/>
</dbReference>
<dbReference type="InterPro" id="IPR044097">
    <property type="entry name" value="Bds1/SdsA1_MBL-fold"/>
</dbReference>
<keyword evidence="2" id="KW-0378">Hydrolase</keyword>
<dbReference type="AlphaFoldDB" id="A0A1X9LL84"/>
<dbReference type="STRING" id="1619308.B5808_00490"/>
<gene>
    <name evidence="5" type="ORF">B5808_00490</name>
</gene>
<dbReference type="Gene3D" id="3.30.1050.10">
    <property type="entry name" value="SCP2 sterol-binding domain"/>
    <property type="match status" value="1"/>
</dbReference>
<comment type="similarity">
    <text evidence="4">Belongs to the metallo-beta-lactamase superfamily. Type III sulfatase family.</text>
</comment>
<dbReference type="EMBL" id="CP020715">
    <property type="protein sequence ID" value="ARJ03879.1"/>
    <property type="molecule type" value="Genomic_DNA"/>
</dbReference>
<accession>A0A1X9LL84</accession>
<protein>
    <submittedName>
        <fullName evidence="5">Uncharacterized protein</fullName>
    </submittedName>
</protein>
<dbReference type="InterPro" id="IPR029229">
    <property type="entry name" value="Alkyl_sulf_C"/>
</dbReference>
<evidence type="ECO:0000256" key="1">
    <source>
        <dbReference type="ARBA" id="ARBA00022723"/>
    </source>
</evidence>
<dbReference type="Pfam" id="PF00753">
    <property type="entry name" value="Lactamase_B"/>
    <property type="match status" value="1"/>
</dbReference>
<dbReference type="KEGG" id="cphy:B5808_00490"/>
<dbReference type="Pfam" id="PF14863">
    <property type="entry name" value="Alkyl_sulf_dimr"/>
    <property type="match status" value="1"/>
</dbReference>
<keyword evidence="6" id="KW-1185">Reference proteome</keyword>
<evidence type="ECO:0000313" key="6">
    <source>
        <dbReference type="Proteomes" id="UP000192775"/>
    </source>
</evidence>
<evidence type="ECO:0000256" key="4">
    <source>
        <dbReference type="ARBA" id="ARBA00033751"/>
    </source>
</evidence>
<dbReference type="InterPro" id="IPR029228">
    <property type="entry name" value="Alkyl_sulf_dimr"/>
</dbReference>
<dbReference type="SUPFAM" id="SSF55718">
    <property type="entry name" value="SCP-like"/>
    <property type="match status" value="1"/>
</dbReference>
<dbReference type="RefSeq" id="WP_085017691.1">
    <property type="nucleotide sequence ID" value="NZ_BMHD01000001.1"/>
</dbReference>
<dbReference type="GO" id="GO:0046983">
    <property type="term" value="F:protein dimerization activity"/>
    <property type="evidence" value="ECO:0007669"/>
    <property type="project" value="InterPro"/>
</dbReference>
<dbReference type="Gene3D" id="3.60.15.30">
    <property type="entry name" value="Metallo-beta-lactamase domain"/>
    <property type="match status" value="1"/>
</dbReference>
<organism evidence="5 6">
    <name type="scientific">Cnuibacter physcomitrellae</name>
    <dbReference type="NCBI Taxonomy" id="1619308"/>
    <lineage>
        <taxon>Bacteria</taxon>
        <taxon>Bacillati</taxon>
        <taxon>Actinomycetota</taxon>
        <taxon>Actinomycetes</taxon>
        <taxon>Micrococcales</taxon>
        <taxon>Microbacteriaceae</taxon>
        <taxon>Cnuibacter</taxon>
    </lineage>
</organism>
<dbReference type="GO" id="GO:0018909">
    <property type="term" value="P:dodecyl sulfate metabolic process"/>
    <property type="evidence" value="ECO:0007669"/>
    <property type="project" value="InterPro"/>
</dbReference>
<name>A0A1X9LL84_9MICO</name>
<sequence length="636" mass="70154">MTDVDELAPKPATEHTARVNAEALRSLPLADRRDYDDAQRGFVATLDDPVILNAAGRPIHDVTDHDFIAESEDAPDTVHPSLWRHARVNRYHGLFEVVPGVYQVRGLDLANVTIVESDSGIIVIDPLSFTETARTALELYRKHRGDRPVKALIYTHSHADHYGGSRVVVEGQDGVTVIAPEGFLYEAAAENVYAGNADIRRSFYMYGTLVPPGPRGQINAGLANSLAVGGSSTLVPPTDLITTTGERRVVDGVEMVFQMAPGTEAPAEFLIHFPGLRMLAAAEDVNHLMHNLLTLRGAQVRDAATWWKTLNETLQLFGDRMDVIVGQHGWPRWGNADIREYVENQRDLYKFIHDEVLRLTNHGYTMVEIAEQLTLPPGLDEQWYSHGYYGSLNHNAKAVYQRYLGWYDSHPAHLHALPPEEAGARYTEFMGGPDAVVEKARVSFDAGDYRWVAEVLTHVVFSHPDHREAALLQADALEQLGYQSENGTWRNEYLAAALELRHGVRDLGSVELATPDVFAAMTPEMIFDYAGIKLNGPAVSTVDATIGWTITDAPDGPANYLLELRNGVLIYTAGAPLDAVDARASSTKAKLAEALFGRHGLPSPDDGIDVEGDRATLEQLFSSLDDFPLWFTIVQP</sequence>